<feature type="domain" description="RNA polymerase sigma factor 70 region 4 type 2" evidence="7">
    <location>
        <begin position="123"/>
        <end position="173"/>
    </location>
</feature>
<dbReference type="InterPro" id="IPR036388">
    <property type="entry name" value="WH-like_DNA-bd_sf"/>
</dbReference>
<dbReference type="SUPFAM" id="SSF88946">
    <property type="entry name" value="Sigma2 domain of RNA polymerase sigma factors"/>
    <property type="match status" value="1"/>
</dbReference>
<evidence type="ECO:0000313" key="9">
    <source>
        <dbReference type="Proteomes" id="UP000190092"/>
    </source>
</evidence>
<evidence type="ECO:0000256" key="4">
    <source>
        <dbReference type="ARBA" id="ARBA00023125"/>
    </source>
</evidence>
<dbReference type="RefSeq" id="WP_139374188.1">
    <property type="nucleotide sequence ID" value="NZ_FUWJ01000017.1"/>
</dbReference>
<dbReference type="NCBIfam" id="NF009165">
    <property type="entry name" value="PRK12512.1"/>
    <property type="match status" value="1"/>
</dbReference>
<dbReference type="InterPro" id="IPR013249">
    <property type="entry name" value="RNA_pol_sigma70_r4_t2"/>
</dbReference>
<evidence type="ECO:0000256" key="3">
    <source>
        <dbReference type="ARBA" id="ARBA00023082"/>
    </source>
</evidence>
<evidence type="ECO:0000256" key="5">
    <source>
        <dbReference type="ARBA" id="ARBA00023163"/>
    </source>
</evidence>
<evidence type="ECO:0000259" key="6">
    <source>
        <dbReference type="Pfam" id="PF04542"/>
    </source>
</evidence>
<dbReference type="InterPro" id="IPR014284">
    <property type="entry name" value="RNA_pol_sigma-70_dom"/>
</dbReference>
<dbReference type="GO" id="GO:0006352">
    <property type="term" value="P:DNA-templated transcription initiation"/>
    <property type="evidence" value="ECO:0007669"/>
    <property type="project" value="InterPro"/>
</dbReference>
<dbReference type="EMBL" id="FUWJ01000017">
    <property type="protein sequence ID" value="SKA39460.1"/>
    <property type="molecule type" value="Genomic_DNA"/>
</dbReference>
<dbReference type="CDD" id="cd06171">
    <property type="entry name" value="Sigma70_r4"/>
    <property type="match status" value="1"/>
</dbReference>
<dbReference type="PANTHER" id="PTHR43133">
    <property type="entry name" value="RNA POLYMERASE ECF-TYPE SIGMA FACTO"/>
    <property type="match status" value="1"/>
</dbReference>
<dbReference type="InterPro" id="IPR013325">
    <property type="entry name" value="RNA_pol_sigma_r2"/>
</dbReference>
<keyword evidence="5" id="KW-0804">Transcription</keyword>
<dbReference type="Pfam" id="PF04542">
    <property type="entry name" value="Sigma70_r2"/>
    <property type="match status" value="1"/>
</dbReference>
<keyword evidence="2" id="KW-0805">Transcription regulation</keyword>
<dbReference type="GO" id="GO:0003677">
    <property type="term" value="F:DNA binding"/>
    <property type="evidence" value="ECO:0007669"/>
    <property type="project" value="UniProtKB-KW"/>
</dbReference>
<organism evidence="8 9">
    <name type="scientific">Enhydrobacter aerosaccus</name>
    <dbReference type="NCBI Taxonomy" id="225324"/>
    <lineage>
        <taxon>Bacteria</taxon>
        <taxon>Pseudomonadati</taxon>
        <taxon>Pseudomonadota</taxon>
        <taxon>Alphaproteobacteria</taxon>
        <taxon>Hyphomicrobiales</taxon>
        <taxon>Enhydrobacter</taxon>
    </lineage>
</organism>
<dbReference type="Gene3D" id="1.10.10.10">
    <property type="entry name" value="Winged helix-like DNA-binding domain superfamily/Winged helix DNA-binding domain"/>
    <property type="match status" value="1"/>
</dbReference>
<dbReference type="PANTHER" id="PTHR43133:SF58">
    <property type="entry name" value="ECF RNA POLYMERASE SIGMA FACTOR SIGD"/>
    <property type="match status" value="1"/>
</dbReference>
<dbReference type="AlphaFoldDB" id="A0A1T4TG97"/>
<sequence length="182" mass="19843">MSFPEDPSALMRAALAGNDDAYRRLLLHVAAWLRRVVGRGLAAAGRPHADGEDIVQETLLAMHLKRETWDTTQPLEPWLRAIARHKLVDHLRRRGFTDHVDIDDHAGTLAAPGGGEEGASTDAQQMLAALPERQRTIVEAISIEGRSAREVGAALGLSEGAVRVTLHRALKALARVYRGEKA</sequence>
<comment type="similarity">
    <text evidence="1">Belongs to the sigma-70 factor family. ECF subfamily.</text>
</comment>
<gene>
    <name evidence="8" type="ORF">SAMN02745126_06240</name>
</gene>
<dbReference type="NCBIfam" id="TIGR02937">
    <property type="entry name" value="sigma70-ECF"/>
    <property type="match status" value="1"/>
</dbReference>
<name>A0A1T4TG97_9HYPH</name>
<keyword evidence="4" id="KW-0238">DNA-binding</keyword>
<dbReference type="InterPro" id="IPR007627">
    <property type="entry name" value="RNA_pol_sigma70_r2"/>
</dbReference>
<dbReference type="STRING" id="225324.SAMN02745126_06240"/>
<keyword evidence="9" id="KW-1185">Reference proteome</keyword>
<dbReference type="SUPFAM" id="SSF88659">
    <property type="entry name" value="Sigma3 and sigma4 domains of RNA polymerase sigma factors"/>
    <property type="match status" value="1"/>
</dbReference>
<evidence type="ECO:0000256" key="1">
    <source>
        <dbReference type="ARBA" id="ARBA00010641"/>
    </source>
</evidence>
<proteinExistence type="inferred from homology"/>
<dbReference type="Pfam" id="PF08281">
    <property type="entry name" value="Sigma70_r4_2"/>
    <property type="match status" value="1"/>
</dbReference>
<keyword evidence="3" id="KW-0731">Sigma factor</keyword>
<dbReference type="Gene3D" id="1.10.1740.10">
    <property type="match status" value="1"/>
</dbReference>
<dbReference type="InterPro" id="IPR013324">
    <property type="entry name" value="RNA_pol_sigma_r3/r4-like"/>
</dbReference>
<evidence type="ECO:0000313" key="8">
    <source>
        <dbReference type="EMBL" id="SKA39460.1"/>
    </source>
</evidence>
<reference evidence="9" key="1">
    <citation type="submission" date="2017-02" db="EMBL/GenBank/DDBJ databases">
        <authorList>
            <person name="Varghese N."/>
            <person name="Submissions S."/>
        </authorList>
    </citation>
    <scope>NUCLEOTIDE SEQUENCE [LARGE SCALE GENOMIC DNA]</scope>
    <source>
        <strain evidence="9">ATCC 27094</strain>
    </source>
</reference>
<dbReference type="Proteomes" id="UP000190092">
    <property type="component" value="Unassembled WGS sequence"/>
</dbReference>
<protein>
    <submittedName>
        <fullName evidence="8">RNA polymerase sigma-70 factor, ECF subfamily</fullName>
    </submittedName>
</protein>
<accession>A0A1T4TG97</accession>
<evidence type="ECO:0000259" key="7">
    <source>
        <dbReference type="Pfam" id="PF08281"/>
    </source>
</evidence>
<evidence type="ECO:0000256" key="2">
    <source>
        <dbReference type="ARBA" id="ARBA00023015"/>
    </source>
</evidence>
<feature type="domain" description="RNA polymerase sigma-70 region 2" evidence="6">
    <location>
        <begin position="22"/>
        <end position="95"/>
    </location>
</feature>
<dbReference type="GO" id="GO:0016987">
    <property type="term" value="F:sigma factor activity"/>
    <property type="evidence" value="ECO:0007669"/>
    <property type="project" value="UniProtKB-KW"/>
</dbReference>
<dbReference type="OrthoDB" id="7041663at2"/>
<dbReference type="InterPro" id="IPR039425">
    <property type="entry name" value="RNA_pol_sigma-70-like"/>
</dbReference>